<dbReference type="RefSeq" id="WP_163910940.1">
    <property type="nucleotide sequence ID" value="NZ_JAAGWD010000001.1"/>
</dbReference>
<sequence length="75" mass="8696">MIDTSEFFKSKLGPEVALTPELEQAINEYARHYLDATLDHAFKSGELFYVDLERAPMCSKKLVAYKVEPVFIRKR</sequence>
<organism evidence="1 2">
    <name type="scientific">Pontibacter burrus</name>
    <dbReference type="NCBI Taxonomy" id="2704466"/>
    <lineage>
        <taxon>Bacteria</taxon>
        <taxon>Pseudomonadati</taxon>
        <taxon>Bacteroidota</taxon>
        <taxon>Cytophagia</taxon>
        <taxon>Cytophagales</taxon>
        <taxon>Hymenobacteraceae</taxon>
        <taxon>Pontibacter</taxon>
    </lineage>
</organism>
<dbReference type="EMBL" id="JAAGWD010000001">
    <property type="protein sequence ID" value="NEM96171.1"/>
    <property type="molecule type" value="Genomic_DNA"/>
</dbReference>
<reference evidence="1 2" key="1">
    <citation type="submission" date="2020-02" db="EMBL/GenBank/DDBJ databases">
        <authorList>
            <person name="Kim M.K."/>
        </authorList>
    </citation>
    <scope>NUCLEOTIDE SEQUENCE [LARGE SCALE GENOMIC DNA]</scope>
    <source>
        <strain evidence="1 2">BT327</strain>
    </source>
</reference>
<evidence type="ECO:0000313" key="1">
    <source>
        <dbReference type="EMBL" id="NEM96171.1"/>
    </source>
</evidence>
<keyword evidence="2" id="KW-1185">Reference proteome</keyword>
<dbReference type="Proteomes" id="UP000474777">
    <property type="component" value="Unassembled WGS sequence"/>
</dbReference>
<evidence type="ECO:0000313" key="2">
    <source>
        <dbReference type="Proteomes" id="UP000474777"/>
    </source>
</evidence>
<accession>A0A6B3LRP9</accession>
<gene>
    <name evidence="1" type="ORF">GXP69_00565</name>
</gene>
<protein>
    <submittedName>
        <fullName evidence="1">Uncharacterized protein</fullName>
    </submittedName>
</protein>
<comment type="caution">
    <text evidence="1">The sequence shown here is derived from an EMBL/GenBank/DDBJ whole genome shotgun (WGS) entry which is preliminary data.</text>
</comment>
<proteinExistence type="predicted"/>
<dbReference type="AlphaFoldDB" id="A0A6B3LRP9"/>
<name>A0A6B3LRP9_9BACT</name>